<dbReference type="InterPro" id="IPR023997">
    <property type="entry name" value="TonB-dep_OMP_SusC/RagA_CS"/>
</dbReference>
<sequence>MKAPIIILLLCILGVKCWSQTEPVIRMRCYVTVPEHQPLWVVVFKKQGYILKQSSAQLINPNTIENLNVLKNAASTALYGSRAAYGVVIVTIKKAASRKEYKRLKPYLERKRYFLKPI</sequence>
<keyword evidence="2" id="KW-1185">Reference proteome</keyword>
<organism evidence="1 2">
    <name type="scientific">Pedobacter endophyticus</name>
    <dbReference type="NCBI Taxonomy" id="2789740"/>
    <lineage>
        <taxon>Bacteria</taxon>
        <taxon>Pseudomonadati</taxon>
        <taxon>Bacteroidota</taxon>
        <taxon>Sphingobacteriia</taxon>
        <taxon>Sphingobacteriales</taxon>
        <taxon>Sphingobacteriaceae</taxon>
        <taxon>Pedobacter</taxon>
    </lineage>
</organism>
<evidence type="ECO:0000313" key="1">
    <source>
        <dbReference type="EMBL" id="QPH41634.1"/>
    </source>
</evidence>
<dbReference type="Gene3D" id="2.170.130.10">
    <property type="entry name" value="TonB-dependent receptor, plug domain"/>
    <property type="match status" value="1"/>
</dbReference>
<dbReference type="KEGG" id="pex:IZT61_10430"/>
<reference evidence="1 2" key="1">
    <citation type="submission" date="2020-11" db="EMBL/GenBank/DDBJ databases">
        <title>Pedobacter endophytica, an endophytic bacteria isolated form Carex pumila.</title>
        <authorList>
            <person name="Peng Y."/>
            <person name="Jiang L."/>
            <person name="Lee J."/>
        </authorList>
    </citation>
    <scope>NUCLEOTIDE SEQUENCE [LARGE SCALE GENOMIC DNA]</scope>
    <source>
        <strain evidence="1 2">JBR3-12</strain>
    </source>
</reference>
<dbReference type="AlphaFoldDB" id="A0A7S9L355"/>
<dbReference type="EMBL" id="CP064939">
    <property type="protein sequence ID" value="QPH41634.1"/>
    <property type="molecule type" value="Genomic_DNA"/>
</dbReference>
<dbReference type="NCBIfam" id="TIGR04057">
    <property type="entry name" value="SusC_RagA_signa"/>
    <property type="match status" value="1"/>
</dbReference>
<proteinExistence type="predicted"/>
<name>A0A7S9L355_9SPHI</name>
<protein>
    <submittedName>
        <fullName evidence="1">TonB-dependent receptor plug domain-containing protein</fullName>
    </submittedName>
</protein>
<gene>
    <name evidence="1" type="ORF">IZT61_10430</name>
</gene>
<accession>A0A7S9L355</accession>
<dbReference type="SUPFAM" id="SSF56935">
    <property type="entry name" value="Porins"/>
    <property type="match status" value="1"/>
</dbReference>
<evidence type="ECO:0000313" key="2">
    <source>
        <dbReference type="Proteomes" id="UP000594759"/>
    </source>
</evidence>
<dbReference type="InterPro" id="IPR037066">
    <property type="entry name" value="Plug_dom_sf"/>
</dbReference>
<keyword evidence="1" id="KW-0675">Receptor</keyword>
<dbReference type="Proteomes" id="UP000594759">
    <property type="component" value="Chromosome"/>
</dbReference>